<feature type="transmembrane region" description="Helical" evidence="8">
    <location>
        <begin position="320"/>
        <end position="338"/>
    </location>
</feature>
<dbReference type="PANTHER" id="PTHR12174:SF23">
    <property type="entry name" value="MINOR HISTOCOMPATIBILITY ANTIGEN H13"/>
    <property type="match status" value="1"/>
</dbReference>
<evidence type="ECO:0000256" key="3">
    <source>
        <dbReference type="ARBA" id="ARBA00022692"/>
    </source>
</evidence>
<dbReference type="OrthoDB" id="29661at2759"/>
<evidence type="ECO:0000256" key="7">
    <source>
        <dbReference type="ARBA" id="ARBA00023136"/>
    </source>
</evidence>
<dbReference type="InterPro" id="IPR007369">
    <property type="entry name" value="Peptidase_A22B_SPP"/>
</dbReference>
<comment type="similarity">
    <text evidence="2">Belongs to the peptidase A22B family.</text>
</comment>
<feature type="transmembrane region" description="Helical" evidence="8">
    <location>
        <begin position="255"/>
        <end position="279"/>
    </location>
</feature>
<dbReference type="PANTHER" id="PTHR12174">
    <property type="entry name" value="SIGNAL PEPTIDE PEPTIDASE"/>
    <property type="match status" value="1"/>
</dbReference>
<keyword evidence="10" id="KW-1185">Reference proteome</keyword>
<dbReference type="AlphaFoldDB" id="A0A0M0JRM7"/>
<dbReference type="SMART" id="SM00730">
    <property type="entry name" value="PSN"/>
    <property type="match status" value="1"/>
</dbReference>
<reference evidence="10" key="1">
    <citation type="journal article" date="2015" name="PLoS Genet.">
        <title>Genome Sequence and Transcriptome Analyses of Chrysochromulina tobin: Metabolic Tools for Enhanced Algal Fitness in the Prominent Order Prymnesiales (Haptophyceae).</title>
        <authorList>
            <person name="Hovde B.T."/>
            <person name="Deodato C.R."/>
            <person name="Hunsperger H.M."/>
            <person name="Ryken S.A."/>
            <person name="Yost W."/>
            <person name="Jha R.K."/>
            <person name="Patterson J."/>
            <person name="Monnat R.J. Jr."/>
            <person name="Barlow S.B."/>
            <person name="Starkenburg S.R."/>
            <person name="Cattolico R.A."/>
        </authorList>
    </citation>
    <scope>NUCLEOTIDE SEQUENCE</scope>
    <source>
        <strain evidence="10">CCMP291</strain>
    </source>
</reference>
<evidence type="ECO:0000256" key="1">
    <source>
        <dbReference type="ARBA" id="ARBA00004477"/>
    </source>
</evidence>
<dbReference type="GO" id="GO:0033619">
    <property type="term" value="P:membrane protein proteolysis"/>
    <property type="evidence" value="ECO:0007669"/>
    <property type="project" value="TreeGrafter"/>
</dbReference>
<keyword evidence="7 8" id="KW-0472">Membrane</keyword>
<proteinExistence type="inferred from homology"/>
<evidence type="ECO:0000256" key="6">
    <source>
        <dbReference type="ARBA" id="ARBA00022989"/>
    </source>
</evidence>
<comment type="subcellular location">
    <subcellularLocation>
        <location evidence="1">Endoplasmic reticulum membrane</location>
        <topology evidence="1">Multi-pass membrane protein</topology>
    </subcellularLocation>
</comment>
<dbReference type="Proteomes" id="UP000037460">
    <property type="component" value="Unassembled WGS sequence"/>
</dbReference>
<feature type="transmembrane region" description="Helical" evidence="8">
    <location>
        <begin position="79"/>
        <end position="97"/>
    </location>
</feature>
<feature type="transmembrane region" description="Helical" evidence="8">
    <location>
        <begin position="159"/>
        <end position="181"/>
    </location>
</feature>
<dbReference type="GO" id="GO:0098554">
    <property type="term" value="C:cytoplasmic side of endoplasmic reticulum membrane"/>
    <property type="evidence" value="ECO:0007669"/>
    <property type="project" value="TreeGrafter"/>
</dbReference>
<dbReference type="EMBL" id="JWZX01002457">
    <property type="protein sequence ID" value="KOO29135.1"/>
    <property type="molecule type" value="Genomic_DNA"/>
</dbReference>
<gene>
    <name evidence="9" type="ORF">Ctob_010343</name>
</gene>
<sequence>MVLAHERMSAVSGPSPSSNTGLALVGAMLVIPQLTLIHPYLHLLLMAPLLVWTGCQGAITEAAKARGDSKIETVSKKDAMQFPLIGSAALFSLYLVVKLVKKEYLDVLISIYFSVLGAFSIFSTISPALTAALSMGGLKRFEFSFDYQLWKAKDKREKLAFGFTMFDVAVFATCAAASLAYAVTKKWWLNNLLGCCFSIQAIEMLALGSYAIGCILLCGLFVYDVFWVFGTEVMVSVAKGLNAPVKILFPKALGVTPVPCSMLGLGDIVIPGIFVALMLRLDVKKGYASQPYFVTNMVAYELGLATTVAVMHFFDAAQPALLYLVPCCIGASLLTGLARGELAAVLNFSTMPIEDAAVASTEAVKKED</sequence>
<dbReference type="GO" id="GO:0042500">
    <property type="term" value="F:aspartic endopeptidase activity, intramembrane cleaving"/>
    <property type="evidence" value="ECO:0007669"/>
    <property type="project" value="InterPro"/>
</dbReference>
<keyword evidence="6 8" id="KW-1133">Transmembrane helix</keyword>
<name>A0A0M0JRM7_9EUKA</name>
<keyword evidence="3 8" id="KW-0812">Transmembrane</keyword>
<dbReference type="GO" id="GO:0098553">
    <property type="term" value="C:lumenal side of endoplasmic reticulum membrane"/>
    <property type="evidence" value="ECO:0007669"/>
    <property type="project" value="TreeGrafter"/>
</dbReference>
<dbReference type="InterPro" id="IPR006639">
    <property type="entry name" value="Preselin/SPP"/>
</dbReference>
<protein>
    <submittedName>
        <fullName evidence="9">Histocompatibility 13</fullName>
    </submittedName>
</protein>
<comment type="caution">
    <text evidence="9">The sequence shown here is derived from an EMBL/GenBank/DDBJ whole genome shotgun (WGS) entry which is preliminary data.</text>
</comment>
<dbReference type="Pfam" id="PF04258">
    <property type="entry name" value="Peptidase_A22B"/>
    <property type="match status" value="1"/>
</dbReference>
<evidence type="ECO:0000256" key="5">
    <source>
        <dbReference type="ARBA" id="ARBA00022824"/>
    </source>
</evidence>
<feature type="transmembrane region" description="Helical" evidence="8">
    <location>
        <begin position="214"/>
        <end position="235"/>
    </location>
</feature>
<feature type="transmembrane region" description="Helical" evidence="8">
    <location>
        <begin position="109"/>
        <end position="138"/>
    </location>
</feature>
<accession>A0A0M0JRM7</accession>
<feature type="transmembrane region" description="Helical" evidence="8">
    <location>
        <begin position="291"/>
        <end position="314"/>
    </location>
</feature>
<evidence type="ECO:0000313" key="10">
    <source>
        <dbReference type="Proteomes" id="UP000037460"/>
    </source>
</evidence>
<keyword evidence="5" id="KW-0256">Endoplasmic reticulum</keyword>
<organism evidence="9 10">
    <name type="scientific">Chrysochromulina tobinii</name>
    <dbReference type="NCBI Taxonomy" id="1460289"/>
    <lineage>
        <taxon>Eukaryota</taxon>
        <taxon>Haptista</taxon>
        <taxon>Haptophyta</taxon>
        <taxon>Prymnesiophyceae</taxon>
        <taxon>Prymnesiales</taxon>
        <taxon>Chrysochromulinaceae</taxon>
        <taxon>Chrysochromulina</taxon>
    </lineage>
</organism>
<keyword evidence="4" id="KW-0378">Hydrolase</keyword>
<dbReference type="GO" id="GO:0006465">
    <property type="term" value="P:signal peptide processing"/>
    <property type="evidence" value="ECO:0007669"/>
    <property type="project" value="TreeGrafter"/>
</dbReference>
<evidence type="ECO:0000256" key="2">
    <source>
        <dbReference type="ARBA" id="ARBA00006859"/>
    </source>
</evidence>
<feature type="transmembrane region" description="Helical" evidence="8">
    <location>
        <begin position="20"/>
        <end position="41"/>
    </location>
</feature>
<evidence type="ECO:0000256" key="8">
    <source>
        <dbReference type="SAM" id="Phobius"/>
    </source>
</evidence>
<evidence type="ECO:0000256" key="4">
    <source>
        <dbReference type="ARBA" id="ARBA00022801"/>
    </source>
</evidence>
<evidence type="ECO:0000313" key="9">
    <source>
        <dbReference type="EMBL" id="KOO29135.1"/>
    </source>
</evidence>